<dbReference type="AlphaFoldDB" id="A0A1H7THG0"/>
<protein>
    <submittedName>
        <fullName evidence="1">Uncharacterized protein</fullName>
    </submittedName>
</protein>
<name>A0A1H7THG0_HALLR</name>
<dbReference type="EMBL" id="FOAD01000009">
    <property type="protein sequence ID" value="SEL84118.1"/>
    <property type="molecule type" value="Genomic_DNA"/>
</dbReference>
<dbReference type="RefSeq" id="WP_244509714.1">
    <property type="nucleotide sequence ID" value="NZ_FOAD01000009.1"/>
</dbReference>
<organism evidence="1 2">
    <name type="scientific">Haloferax larsenii</name>
    <dbReference type="NCBI Taxonomy" id="302484"/>
    <lineage>
        <taxon>Archaea</taxon>
        <taxon>Methanobacteriati</taxon>
        <taxon>Methanobacteriota</taxon>
        <taxon>Stenosarchaea group</taxon>
        <taxon>Halobacteria</taxon>
        <taxon>Halobacteriales</taxon>
        <taxon>Haloferacaceae</taxon>
        <taxon>Haloferax</taxon>
    </lineage>
</organism>
<gene>
    <name evidence="1" type="ORF">SAMN04488691_10948</name>
</gene>
<proteinExistence type="predicted"/>
<dbReference type="Proteomes" id="UP000183894">
    <property type="component" value="Unassembled WGS sequence"/>
</dbReference>
<sequence length="90" mass="10188">MSTQHDDHMCCSVSNRWDALLPVSLPYSVVWYDETVPLGDEGFATKLREVATPCEAPDEWHYEHEEVVVYDEGGKIIKRTDGPLMPPILA</sequence>
<evidence type="ECO:0000313" key="2">
    <source>
        <dbReference type="Proteomes" id="UP000183894"/>
    </source>
</evidence>
<evidence type="ECO:0000313" key="1">
    <source>
        <dbReference type="EMBL" id="SEL84118.1"/>
    </source>
</evidence>
<accession>A0A1H7THG0</accession>
<reference evidence="1 2" key="1">
    <citation type="submission" date="2016-10" db="EMBL/GenBank/DDBJ databases">
        <authorList>
            <person name="de Groot N.N."/>
        </authorList>
    </citation>
    <scope>NUCLEOTIDE SEQUENCE [LARGE SCALE GENOMIC DNA]</scope>
    <source>
        <strain evidence="1 2">CDM_5</strain>
    </source>
</reference>